<feature type="signal peptide" evidence="1">
    <location>
        <begin position="1"/>
        <end position="22"/>
    </location>
</feature>
<reference evidence="2" key="1">
    <citation type="submission" date="2020-06" db="EMBL/GenBank/DDBJ databases">
        <title>Whole Genome Sequence of Bradyrhizobium sp. Strain 1S1.</title>
        <authorList>
            <person name="Bromfield E.S.P."/>
            <person name="Cloutier S."/>
        </authorList>
    </citation>
    <scope>NUCLEOTIDE SEQUENCE [LARGE SCALE GENOMIC DNA]</scope>
    <source>
        <strain evidence="2">1S1</strain>
    </source>
</reference>
<sequence>MKRTIISSFCVLILMNITPAHAQVVIDLSVLTCKQLLDSDAGRQALISSWMGGYFSATKNLSELDIRYVKRNAKVVGSYCKTHRSDTVMNAMQKNWH</sequence>
<name>A0A973W9N3_9BRAD</name>
<dbReference type="InterPro" id="IPR010486">
    <property type="entry name" value="HNS-dep_expression_A/B"/>
</dbReference>
<organism evidence="2">
    <name type="scientific">Bradyrhizobium septentrionale</name>
    <dbReference type="NCBI Taxonomy" id="1404411"/>
    <lineage>
        <taxon>Bacteria</taxon>
        <taxon>Pseudomonadati</taxon>
        <taxon>Pseudomonadota</taxon>
        <taxon>Alphaproteobacteria</taxon>
        <taxon>Hyphomicrobiales</taxon>
        <taxon>Nitrobacteraceae</taxon>
        <taxon>Bradyrhizobium</taxon>
    </lineage>
</organism>
<dbReference type="Pfam" id="PF06411">
    <property type="entry name" value="HdeA"/>
    <property type="match status" value="1"/>
</dbReference>
<evidence type="ECO:0000313" key="2">
    <source>
        <dbReference type="EMBL" id="NVI50107.1"/>
    </source>
</evidence>
<keyword evidence="1" id="KW-0732">Signal</keyword>
<evidence type="ECO:0000256" key="1">
    <source>
        <dbReference type="SAM" id="SignalP"/>
    </source>
</evidence>
<dbReference type="RefSeq" id="WP_166212938.1">
    <property type="nucleotide sequence ID" value="NZ_CP088285.1"/>
</dbReference>
<evidence type="ECO:0008006" key="3">
    <source>
        <dbReference type="Google" id="ProtNLM"/>
    </source>
</evidence>
<gene>
    <name evidence="2" type="ORF">HAP48_046165</name>
</gene>
<proteinExistence type="predicted"/>
<dbReference type="AlphaFoldDB" id="A0A973W9N3"/>
<dbReference type="EMBL" id="JAAOLE020000001">
    <property type="protein sequence ID" value="NVI50107.1"/>
    <property type="molecule type" value="Genomic_DNA"/>
</dbReference>
<comment type="caution">
    <text evidence="2">The sequence shown here is derived from an EMBL/GenBank/DDBJ whole genome shotgun (WGS) entry which is preliminary data.</text>
</comment>
<protein>
    <recommendedName>
        <fullName evidence="3">HdeA/HdeB family protein</fullName>
    </recommendedName>
</protein>
<accession>A0A973W9N3</accession>
<feature type="chain" id="PRO_5037202469" description="HdeA/HdeB family protein" evidence="1">
    <location>
        <begin position="23"/>
        <end position="97"/>
    </location>
</feature>